<dbReference type="PANTHER" id="PTHR38459:SF1">
    <property type="entry name" value="PROPHAGE BACTOPRENOL-LINKED GLUCOSE TRANSLOCASE HOMOLOG"/>
    <property type="match status" value="1"/>
</dbReference>
<dbReference type="EMBL" id="JACHIR010000001">
    <property type="protein sequence ID" value="MBB5893516.1"/>
    <property type="molecule type" value="Genomic_DNA"/>
</dbReference>
<dbReference type="InterPro" id="IPR051401">
    <property type="entry name" value="GtrA_CellWall_Glycosyl"/>
</dbReference>
<evidence type="ECO:0000313" key="8">
    <source>
        <dbReference type="EMBL" id="MBB5893516.1"/>
    </source>
</evidence>
<evidence type="ECO:0000256" key="1">
    <source>
        <dbReference type="ARBA" id="ARBA00004141"/>
    </source>
</evidence>
<protein>
    <submittedName>
        <fullName evidence="8">Putative flippase GtrA</fullName>
    </submittedName>
</protein>
<accession>A0A7W9KJ55</accession>
<dbReference type="GO" id="GO:0005886">
    <property type="term" value="C:plasma membrane"/>
    <property type="evidence" value="ECO:0007669"/>
    <property type="project" value="TreeGrafter"/>
</dbReference>
<keyword evidence="4 6" id="KW-1133">Transmembrane helix</keyword>
<evidence type="ECO:0000256" key="3">
    <source>
        <dbReference type="ARBA" id="ARBA00022692"/>
    </source>
</evidence>
<reference evidence="8 9" key="1">
    <citation type="submission" date="2020-08" db="EMBL/GenBank/DDBJ databases">
        <title>Sequencing the genomes of 1000 actinobacteria strains.</title>
        <authorList>
            <person name="Klenk H.-P."/>
        </authorList>
    </citation>
    <scope>NUCLEOTIDE SEQUENCE [LARGE SCALE GENOMIC DNA]</scope>
    <source>
        <strain evidence="8 9">DSM 43851</strain>
    </source>
</reference>
<evidence type="ECO:0000256" key="5">
    <source>
        <dbReference type="ARBA" id="ARBA00023136"/>
    </source>
</evidence>
<comment type="caution">
    <text evidence="8">The sequence shown here is derived from an EMBL/GenBank/DDBJ whole genome shotgun (WGS) entry which is preliminary data.</text>
</comment>
<feature type="domain" description="GtrA/DPMS transmembrane" evidence="7">
    <location>
        <begin position="28"/>
        <end position="158"/>
    </location>
</feature>
<dbReference type="Pfam" id="PF04138">
    <property type="entry name" value="GtrA_DPMS_TM"/>
    <property type="match status" value="1"/>
</dbReference>
<organism evidence="8 9">
    <name type="scientific">Kutzneria kofuensis</name>
    <dbReference type="NCBI Taxonomy" id="103725"/>
    <lineage>
        <taxon>Bacteria</taxon>
        <taxon>Bacillati</taxon>
        <taxon>Actinomycetota</taxon>
        <taxon>Actinomycetes</taxon>
        <taxon>Pseudonocardiales</taxon>
        <taxon>Pseudonocardiaceae</taxon>
        <taxon>Kutzneria</taxon>
    </lineage>
</organism>
<gene>
    <name evidence="8" type="ORF">BJ998_004712</name>
</gene>
<keyword evidence="5 6" id="KW-0472">Membrane</keyword>
<evidence type="ECO:0000256" key="4">
    <source>
        <dbReference type="ARBA" id="ARBA00022989"/>
    </source>
</evidence>
<proteinExistence type="inferred from homology"/>
<dbReference type="Proteomes" id="UP000585638">
    <property type="component" value="Unassembled WGS sequence"/>
</dbReference>
<dbReference type="InterPro" id="IPR007267">
    <property type="entry name" value="GtrA_DPMS_TM"/>
</dbReference>
<dbReference type="GO" id="GO:0000271">
    <property type="term" value="P:polysaccharide biosynthetic process"/>
    <property type="evidence" value="ECO:0007669"/>
    <property type="project" value="InterPro"/>
</dbReference>
<keyword evidence="3 6" id="KW-0812">Transmembrane</keyword>
<evidence type="ECO:0000313" key="9">
    <source>
        <dbReference type="Proteomes" id="UP000585638"/>
    </source>
</evidence>
<dbReference type="PANTHER" id="PTHR38459">
    <property type="entry name" value="PROPHAGE BACTOPRENOL-LINKED GLUCOSE TRANSLOCASE HOMOLOG"/>
    <property type="match status" value="1"/>
</dbReference>
<feature type="transmembrane region" description="Helical" evidence="6">
    <location>
        <begin position="26"/>
        <end position="45"/>
    </location>
</feature>
<comment type="similarity">
    <text evidence="2">Belongs to the GtrA family.</text>
</comment>
<comment type="subcellular location">
    <subcellularLocation>
        <location evidence="1">Membrane</location>
        <topology evidence="1">Multi-pass membrane protein</topology>
    </subcellularLocation>
</comment>
<dbReference type="AlphaFoldDB" id="A0A7W9KJ55"/>
<keyword evidence="9" id="KW-1185">Reference proteome</keyword>
<sequence length="189" mass="20933">MSSVVRFVFKFFPAPLRALIVKHREMLRFAVVGGTTFVITNVVWYGLKLTVLDTKPITAQAIAIVVATIVSYVLSREWSFQTRGGREGHHEAALFFLVSAIGVGLNLMPTLVSRYVFGLQVPAVSMPVQELSDFFFGSIIGTLIAMVFRWWAFKKWVFPAADVRPERSGSVAHLRAVPSEGDGQSEQVA</sequence>
<evidence type="ECO:0000256" key="2">
    <source>
        <dbReference type="ARBA" id="ARBA00009399"/>
    </source>
</evidence>
<evidence type="ECO:0000259" key="7">
    <source>
        <dbReference type="Pfam" id="PF04138"/>
    </source>
</evidence>
<feature type="transmembrane region" description="Helical" evidence="6">
    <location>
        <begin position="134"/>
        <end position="152"/>
    </location>
</feature>
<feature type="transmembrane region" description="Helical" evidence="6">
    <location>
        <begin position="94"/>
        <end position="114"/>
    </location>
</feature>
<evidence type="ECO:0000256" key="6">
    <source>
        <dbReference type="SAM" id="Phobius"/>
    </source>
</evidence>
<feature type="transmembrane region" description="Helical" evidence="6">
    <location>
        <begin position="57"/>
        <end position="74"/>
    </location>
</feature>
<name>A0A7W9KJ55_9PSEU</name>